<evidence type="ECO:0000313" key="2">
    <source>
        <dbReference type="EMBL" id="AXO24067.1"/>
    </source>
</evidence>
<dbReference type="InterPro" id="IPR033437">
    <property type="entry name" value="DUF5130"/>
</dbReference>
<dbReference type="Pfam" id="PF17174">
    <property type="entry name" value="DUF5130"/>
    <property type="match status" value="1"/>
</dbReference>
<feature type="region of interest" description="Disordered" evidence="1">
    <location>
        <begin position="1"/>
        <end position="30"/>
    </location>
</feature>
<proteinExistence type="predicted"/>
<evidence type="ECO:0000313" key="3">
    <source>
        <dbReference type="Proteomes" id="UP000259236"/>
    </source>
</evidence>
<feature type="compositionally biased region" description="Polar residues" evidence="1">
    <location>
        <begin position="1"/>
        <end position="20"/>
    </location>
</feature>
<sequence>MRTSATPVTGDTARRNSQSEVAPVARGEVATREPAELPNGWVITTSGRISGVTEPGELSVHYPFPIKDLVAIDDALKFGSRASKTRFAIYLGDLGTDTAARAREILAEVPTPDNAVLLAVSPDQKVIEVVYGSAVRGRGAESAAPLGVAAASSAFQRGDLVDGLVSAIRVLSAGISPA</sequence>
<dbReference type="Proteomes" id="UP000259236">
    <property type="component" value="Chromosome"/>
</dbReference>
<gene>
    <name evidence="2" type="ORF">DFS55_16890</name>
</gene>
<protein>
    <submittedName>
        <fullName evidence="2">DUF5130 domain-containing protein</fullName>
    </submittedName>
</protein>
<dbReference type="EMBL" id="CP029332">
    <property type="protein sequence ID" value="AXO24067.1"/>
    <property type="molecule type" value="Genomic_DNA"/>
</dbReference>
<accession>A0A3B6X9Y0</accession>
<dbReference type="AlphaFoldDB" id="A0A3B6X9Y0"/>
<organism evidence="2 3">
    <name type="scientific">Mycobacterium avium subsp. hominissuis</name>
    <dbReference type="NCBI Taxonomy" id="439334"/>
    <lineage>
        <taxon>Bacteria</taxon>
        <taxon>Bacillati</taxon>
        <taxon>Actinomycetota</taxon>
        <taxon>Actinomycetes</taxon>
        <taxon>Mycobacteriales</taxon>
        <taxon>Mycobacteriaceae</taxon>
        <taxon>Mycobacterium</taxon>
        <taxon>Mycobacterium avium complex (MAC)</taxon>
    </lineage>
</organism>
<evidence type="ECO:0000256" key="1">
    <source>
        <dbReference type="SAM" id="MobiDB-lite"/>
    </source>
</evidence>
<name>A0A3B6X9Y0_MYCAV</name>
<reference evidence="2 3" key="1">
    <citation type="submission" date="2018-05" db="EMBL/GenBank/DDBJ databases">
        <title>Sequencing and annotation of Mycobacterium avium strain 109 (MAC109).</title>
        <authorList>
            <person name="Matern W.M."/>
            <person name="Bader J.S."/>
            <person name="Karakousis P.C."/>
        </authorList>
    </citation>
    <scope>NUCLEOTIDE SEQUENCE [LARGE SCALE GENOMIC DNA]</scope>
    <source>
        <strain evidence="2 3">MAC109</strain>
    </source>
</reference>